<keyword evidence="2" id="KW-1185">Reference proteome</keyword>
<comment type="caution">
    <text evidence="1">The sequence shown here is derived from an EMBL/GenBank/DDBJ whole genome shotgun (WGS) entry which is preliminary data.</text>
</comment>
<accession>A0ABW3AFN2</accession>
<sequence length="183" mass="17673">MSRKKAGAPLGVVGLLAAAVAVAVLIAPGTLSYFVSSAQTPATTVSTGEAALSIAGNGGPSGTVYPGGPTQLLATRTITNTGDVALSLVSAFTATGALAPSLTITVSVQSGACGATPPATWPADSGRWQGTTAGLTTSVPTTIGIGATRRLCAWQSLGVNAPNGTQGQAAPVSITVTGTQVAP</sequence>
<name>A0ABW3AFN2_9MICO</name>
<gene>
    <name evidence="1" type="ORF">ACFQ0P_03185</name>
</gene>
<evidence type="ECO:0000313" key="2">
    <source>
        <dbReference type="Proteomes" id="UP001597055"/>
    </source>
</evidence>
<reference evidence="2" key="1">
    <citation type="journal article" date="2019" name="Int. J. Syst. Evol. Microbiol.">
        <title>The Global Catalogue of Microorganisms (GCM) 10K type strain sequencing project: providing services to taxonomists for standard genome sequencing and annotation.</title>
        <authorList>
            <consortium name="The Broad Institute Genomics Platform"/>
            <consortium name="The Broad Institute Genome Sequencing Center for Infectious Disease"/>
            <person name="Wu L."/>
            <person name="Ma J."/>
        </authorList>
    </citation>
    <scope>NUCLEOTIDE SEQUENCE [LARGE SCALE GENOMIC DNA]</scope>
    <source>
        <strain evidence="2">CCUG 54523</strain>
    </source>
</reference>
<evidence type="ECO:0000313" key="1">
    <source>
        <dbReference type="EMBL" id="MFD0789389.1"/>
    </source>
</evidence>
<dbReference type="EMBL" id="JBHTII010000001">
    <property type="protein sequence ID" value="MFD0789389.1"/>
    <property type="molecule type" value="Genomic_DNA"/>
</dbReference>
<protein>
    <submittedName>
        <fullName evidence="1">Uncharacterized protein</fullName>
    </submittedName>
</protein>
<dbReference type="Proteomes" id="UP001597055">
    <property type="component" value="Unassembled WGS sequence"/>
</dbReference>
<dbReference type="RefSeq" id="WP_204980338.1">
    <property type="nucleotide sequence ID" value="NZ_JBHTII010000001.1"/>
</dbReference>
<proteinExistence type="predicted"/>
<organism evidence="1 2">
    <name type="scientific">Microbacterium insulae</name>
    <dbReference type="NCBI Taxonomy" id="483014"/>
    <lineage>
        <taxon>Bacteria</taxon>
        <taxon>Bacillati</taxon>
        <taxon>Actinomycetota</taxon>
        <taxon>Actinomycetes</taxon>
        <taxon>Micrococcales</taxon>
        <taxon>Microbacteriaceae</taxon>
        <taxon>Microbacterium</taxon>
    </lineage>
</organism>